<dbReference type="PANTHER" id="PTHR33096:SF1">
    <property type="entry name" value="CXC1-LIKE CYSTEINE CLUSTER ASSOCIATED WITH KDZ TRANSPOSASES DOMAIN-CONTAINING PROTEIN"/>
    <property type="match status" value="1"/>
</dbReference>
<gene>
    <name evidence="2" type="ORF">MELLADRAFT_59853</name>
</gene>
<feature type="coiled-coil region" evidence="1">
    <location>
        <begin position="410"/>
        <end position="470"/>
    </location>
</feature>
<dbReference type="Proteomes" id="UP000001072">
    <property type="component" value="Unassembled WGS sequence"/>
</dbReference>
<dbReference type="InParanoid" id="F4R914"/>
<proteinExistence type="predicted"/>
<sequence length="641" mass="74275">MASVDYTASDDYFTKCLLHKAFKIMVIPKFVLTCDPLWYFVVVIMQQTPPHQYDPISVMSSLISALVTIAANLLSNQLPDLENSMEGKDEFYSTRLTEFRKVLTFLYDHLNMPLKGIIRGLNHAVKVGKPATPLQEQLHARREREQAHTATSTAAIRAMLDEGQHQPLRDEVMEPAHLMHELDAPDDGDDYPGAEPEDLNQFMPPPFEVELEVVNPVQARLRREQHLADCLAHENKWSWQYAIMLPTFLRCKMATSNWGNEDLWKNDLRPPCTCAMQTERDVDLWVRYAVPTKSFCEGLDESLDSHNPVILTSKGKIFLDPKIAEAKARFLENGPPIDWQNNCTVKNMIGSTQKFQGELQEAQASLARFEQANRAHTRQYFQEQWDRQRALQLNAINIRSKEKRARLEVLLKLEEDLLEARQQMRDLDAAHVPVRTAEQRNALLALPRTLVDLEQKIQEVADEVGNTELLNIRRHVRQRGIDQIKAVLTVQVTLGFLYEAKFGAYQQQVDAGRRTVRQMIGWGLDYEGRMERTKPNEADARVVEWNSIHSSLAKRTCRLWKQWDHGLLDVFHATKQYVEGSAENDGELIDRWEQMVSRTTQTWHEVLGVPIFWTDEDDEDARAEAEEEMDWVWHREHLEYW</sequence>
<dbReference type="KEGG" id="mlr:MELLADRAFT_59853"/>
<dbReference type="AlphaFoldDB" id="F4R914"/>
<evidence type="ECO:0000256" key="1">
    <source>
        <dbReference type="SAM" id="Coils"/>
    </source>
</evidence>
<name>F4R914_MELLP</name>
<evidence type="ECO:0000313" key="2">
    <source>
        <dbReference type="EMBL" id="EGG10907.1"/>
    </source>
</evidence>
<evidence type="ECO:0008006" key="4">
    <source>
        <dbReference type="Google" id="ProtNLM"/>
    </source>
</evidence>
<keyword evidence="1" id="KW-0175">Coiled coil</keyword>
<accession>F4R914</accession>
<dbReference type="RefSeq" id="XP_007405509.1">
    <property type="nucleotide sequence ID" value="XM_007405447.1"/>
</dbReference>
<dbReference type="PANTHER" id="PTHR33096">
    <property type="entry name" value="CXC2 DOMAIN-CONTAINING PROTEIN"/>
    <property type="match status" value="1"/>
</dbReference>
<organism evidence="3">
    <name type="scientific">Melampsora larici-populina (strain 98AG31 / pathotype 3-4-7)</name>
    <name type="common">Poplar leaf rust fungus</name>
    <dbReference type="NCBI Taxonomy" id="747676"/>
    <lineage>
        <taxon>Eukaryota</taxon>
        <taxon>Fungi</taxon>
        <taxon>Dikarya</taxon>
        <taxon>Basidiomycota</taxon>
        <taxon>Pucciniomycotina</taxon>
        <taxon>Pucciniomycetes</taxon>
        <taxon>Pucciniales</taxon>
        <taxon>Melampsoraceae</taxon>
        <taxon>Melampsora</taxon>
    </lineage>
</organism>
<evidence type="ECO:0000313" key="3">
    <source>
        <dbReference type="Proteomes" id="UP000001072"/>
    </source>
</evidence>
<feature type="coiled-coil region" evidence="1">
    <location>
        <begin position="352"/>
        <end position="379"/>
    </location>
</feature>
<dbReference type="EMBL" id="GL883093">
    <property type="protein sequence ID" value="EGG10907.1"/>
    <property type="molecule type" value="Genomic_DNA"/>
</dbReference>
<dbReference type="OrthoDB" id="3253684at2759"/>
<dbReference type="VEuPathDB" id="FungiDB:MELLADRAFT_59853"/>
<keyword evidence="3" id="KW-1185">Reference proteome</keyword>
<dbReference type="GeneID" id="18929435"/>
<dbReference type="HOGENOM" id="CLU_011407_5_1_1"/>
<protein>
    <recommendedName>
        <fullName evidence="4">CxC1-like cysteine cluster associated with KDZ transposases domain-containing protein</fullName>
    </recommendedName>
</protein>
<reference evidence="3" key="1">
    <citation type="journal article" date="2011" name="Proc. Natl. Acad. Sci. U.S.A.">
        <title>Obligate biotrophy features unraveled by the genomic analysis of rust fungi.</title>
        <authorList>
            <person name="Duplessis S."/>
            <person name="Cuomo C.A."/>
            <person name="Lin Y.-C."/>
            <person name="Aerts A."/>
            <person name="Tisserant E."/>
            <person name="Veneault-Fourrey C."/>
            <person name="Joly D.L."/>
            <person name="Hacquard S."/>
            <person name="Amselem J."/>
            <person name="Cantarel B.L."/>
            <person name="Chiu R."/>
            <person name="Coutinho P.M."/>
            <person name="Feau N."/>
            <person name="Field M."/>
            <person name="Frey P."/>
            <person name="Gelhaye E."/>
            <person name="Goldberg J."/>
            <person name="Grabherr M.G."/>
            <person name="Kodira C.D."/>
            <person name="Kohler A."/>
            <person name="Kuees U."/>
            <person name="Lindquist E.A."/>
            <person name="Lucas S.M."/>
            <person name="Mago R."/>
            <person name="Mauceli E."/>
            <person name="Morin E."/>
            <person name="Murat C."/>
            <person name="Pangilinan J.L."/>
            <person name="Park R."/>
            <person name="Pearson M."/>
            <person name="Quesneville H."/>
            <person name="Rouhier N."/>
            <person name="Sakthikumar S."/>
            <person name="Salamov A.A."/>
            <person name="Schmutz J."/>
            <person name="Selles B."/>
            <person name="Shapiro H."/>
            <person name="Tanguay P."/>
            <person name="Tuskan G.A."/>
            <person name="Henrissat B."/>
            <person name="Van de Peer Y."/>
            <person name="Rouze P."/>
            <person name="Ellis J.G."/>
            <person name="Dodds P.N."/>
            <person name="Schein J.E."/>
            <person name="Zhong S."/>
            <person name="Hamelin R.C."/>
            <person name="Grigoriev I.V."/>
            <person name="Szabo L.J."/>
            <person name="Martin F."/>
        </authorList>
    </citation>
    <scope>NUCLEOTIDE SEQUENCE [LARGE SCALE GENOMIC DNA]</scope>
    <source>
        <strain evidence="3">98AG31 / pathotype 3-4-7</strain>
    </source>
</reference>